<organism evidence="6 7">
    <name type="scientific">Pleurodeles waltl</name>
    <name type="common">Iberian ribbed newt</name>
    <dbReference type="NCBI Taxonomy" id="8319"/>
    <lineage>
        <taxon>Eukaryota</taxon>
        <taxon>Metazoa</taxon>
        <taxon>Chordata</taxon>
        <taxon>Craniata</taxon>
        <taxon>Vertebrata</taxon>
        <taxon>Euteleostomi</taxon>
        <taxon>Amphibia</taxon>
        <taxon>Batrachia</taxon>
        <taxon>Caudata</taxon>
        <taxon>Salamandroidea</taxon>
        <taxon>Salamandridae</taxon>
        <taxon>Pleurodelinae</taxon>
        <taxon>Pleurodeles</taxon>
    </lineage>
</organism>
<dbReference type="CDD" id="cd00070">
    <property type="entry name" value="GLECT"/>
    <property type="match status" value="1"/>
</dbReference>
<dbReference type="EMBL" id="JANPWB010000013">
    <property type="protein sequence ID" value="KAJ1104168.1"/>
    <property type="molecule type" value="Genomic_DNA"/>
</dbReference>
<dbReference type="SUPFAM" id="SSF49899">
    <property type="entry name" value="Concanavalin A-like lectins/glucanases"/>
    <property type="match status" value="1"/>
</dbReference>
<sequence>MEGRAACGVPQKAEKREETDQRDENGAAAIMLAFIAKCFLLVNLASVATSLQMDFNGGLKPNTLVTVYVEIPKDTPRFAVEFEHDKSNVAFEFNPRFDYIGKRYTSCNSMKNNEWGTQIDKRDGFPFQLGKKYKIDFECLENSYKVYVDGKFYLEYKGPVKPGKYIKWVNVWGTGCPYISASPLHS</sequence>
<comment type="caution">
    <text evidence="6">The sequence shown here is derived from an EMBL/GenBank/DDBJ whole genome shotgun (WGS) entry which is preliminary data.</text>
</comment>
<evidence type="ECO:0000256" key="4">
    <source>
        <dbReference type="SAM" id="Phobius"/>
    </source>
</evidence>
<reference evidence="6" key="1">
    <citation type="journal article" date="2022" name="bioRxiv">
        <title>Sequencing and chromosome-scale assembly of the giantPleurodeles waltlgenome.</title>
        <authorList>
            <person name="Brown T."/>
            <person name="Elewa A."/>
            <person name="Iarovenko S."/>
            <person name="Subramanian E."/>
            <person name="Araus A.J."/>
            <person name="Petzold A."/>
            <person name="Susuki M."/>
            <person name="Suzuki K.-i.T."/>
            <person name="Hayashi T."/>
            <person name="Toyoda A."/>
            <person name="Oliveira C."/>
            <person name="Osipova E."/>
            <person name="Leigh N.D."/>
            <person name="Simon A."/>
            <person name="Yun M.H."/>
        </authorList>
    </citation>
    <scope>NUCLEOTIDE SEQUENCE</scope>
    <source>
        <strain evidence="6">20211129_DDA</strain>
        <tissue evidence="6">Liver</tissue>
    </source>
</reference>
<keyword evidence="4" id="KW-1133">Transmembrane helix</keyword>
<dbReference type="AlphaFoldDB" id="A0AAV7MKU4"/>
<accession>A0AAV7MKU4</accession>
<dbReference type="GO" id="GO:0030246">
    <property type="term" value="F:carbohydrate binding"/>
    <property type="evidence" value="ECO:0007669"/>
    <property type="project" value="UniProtKB-UniRule"/>
</dbReference>
<dbReference type="SMART" id="SM00276">
    <property type="entry name" value="GLECT"/>
    <property type="match status" value="1"/>
</dbReference>
<dbReference type="PANTHER" id="PTHR11346">
    <property type="entry name" value="GALECTIN"/>
    <property type="match status" value="1"/>
</dbReference>
<dbReference type="InterPro" id="IPR013320">
    <property type="entry name" value="ConA-like_dom_sf"/>
</dbReference>
<protein>
    <recommendedName>
        <fullName evidence="2">Galectin</fullName>
    </recommendedName>
</protein>
<dbReference type="Pfam" id="PF00337">
    <property type="entry name" value="Gal-bind_lectin"/>
    <property type="match status" value="1"/>
</dbReference>
<evidence type="ECO:0000256" key="2">
    <source>
        <dbReference type="RuleBase" id="RU102079"/>
    </source>
</evidence>
<proteinExistence type="predicted"/>
<feature type="compositionally biased region" description="Basic and acidic residues" evidence="3">
    <location>
        <begin position="12"/>
        <end position="21"/>
    </location>
</feature>
<evidence type="ECO:0000256" key="3">
    <source>
        <dbReference type="SAM" id="MobiDB-lite"/>
    </source>
</evidence>
<name>A0AAV7MKU4_PLEWA</name>
<dbReference type="Proteomes" id="UP001066276">
    <property type="component" value="Chromosome 9"/>
</dbReference>
<evidence type="ECO:0000313" key="6">
    <source>
        <dbReference type="EMBL" id="KAJ1104168.1"/>
    </source>
</evidence>
<evidence type="ECO:0000313" key="7">
    <source>
        <dbReference type="Proteomes" id="UP001066276"/>
    </source>
</evidence>
<keyword evidence="4" id="KW-0812">Transmembrane</keyword>
<feature type="region of interest" description="Disordered" evidence="3">
    <location>
        <begin position="1"/>
        <end position="21"/>
    </location>
</feature>
<keyword evidence="4" id="KW-0472">Membrane</keyword>
<keyword evidence="7" id="KW-1185">Reference proteome</keyword>
<feature type="transmembrane region" description="Helical" evidence="4">
    <location>
        <begin position="27"/>
        <end position="51"/>
    </location>
</feature>
<keyword evidence="1 2" id="KW-0430">Lectin</keyword>
<dbReference type="InterPro" id="IPR001079">
    <property type="entry name" value="Galectin_CRD"/>
</dbReference>
<evidence type="ECO:0000259" key="5">
    <source>
        <dbReference type="PROSITE" id="PS51304"/>
    </source>
</evidence>
<evidence type="ECO:0000256" key="1">
    <source>
        <dbReference type="ARBA" id="ARBA00022734"/>
    </source>
</evidence>
<feature type="domain" description="Galectin" evidence="5">
    <location>
        <begin position="51"/>
        <end position="186"/>
    </location>
</feature>
<dbReference type="InterPro" id="IPR044156">
    <property type="entry name" value="Galectin-like"/>
</dbReference>
<dbReference type="Gene3D" id="2.60.120.200">
    <property type="match status" value="1"/>
</dbReference>
<dbReference type="SMART" id="SM00908">
    <property type="entry name" value="Gal-bind_lectin"/>
    <property type="match status" value="1"/>
</dbReference>
<gene>
    <name evidence="6" type="ORF">NDU88_001581</name>
</gene>
<dbReference type="PROSITE" id="PS51304">
    <property type="entry name" value="GALECTIN"/>
    <property type="match status" value="1"/>
</dbReference>
<dbReference type="PANTHER" id="PTHR11346:SF189">
    <property type="entry name" value="GALECTIN"/>
    <property type="match status" value="1"/>
</dbReference>